<evidence type="ECO:0000313" key="2">
    <source>
        <dbReference type="Proteomes" id="UP001085076"/>
    </source>
</evidence>
<dbReference type="AlphaFoldDB" id="A0A9D5HBT3"/>
<evidence type="ECO:0000313" key="1">
    <source>
        <dbReference type="EMBL" id="KAJ0970846.1"/>
    </source>
</evidence>
<organism evidence="1 2">
    <name type="scientific">Dioscorea zingiberensis</name>
    <dbReference type="NCBI Taxonomy" id="325984"/>
    <lineage>
        <taxon>Eukaryota</taxon>
        <taxon>Viridiplantae</taxon>
        <taxon>Streptophyta</taxon>
        <taxon>Embryophyta</taxon>
        <taxon>Tracheophyta</taxon>
        <taxon>Spermatophyta</taxon>
        <taxon>Magnoliopsida</taxon>
        <taxon>Liliopsida</taxon>
        <taxon>Dioscoreales</taxon>
        <taxon>Dioscoreaceae</taxon>
        <taxon>Dioscorea</taxon>
    </lineage>
</organism>
<reference evidence="1" key="2">
    <citation type="journal article" date="2022" name="Hortic Res">
        <title>The genome of Dioscorea zingiberensis sheds light on the biosynthesis, origin and evolution of the medicinally important diosgenin saponins.</title>
        <authorList>
            <person name="Li Y."/>
            <person name="Tan C."/>
            <person name="Li Z."/>
            <person name="Guo J."/>
            <person name="Li S."/>
            <person name="Chen X."/>
            <person name="Wang C."/>
            <person name="Dai X."/>
            <person name="Yang H."/>
            <person name="Song W."/>
            <person name="Hou L."/>
            <person name="Xu J."/>
            <person name="Tong Z."/>
            <person name="Xu A."/>
            <person name="Yuan X."/>
            <person name="Wang W."/>
            <person name="Yang Q."/>
            <person name="Chen L."/>
            <person name="Sun Z."/>
            <person name="Wang K."/>
            <person name="Pan B."/>
            <person name="Chen J."/>
            <person name="Bao Y."/>
            <person name="Liu F."/>
            <person name="Qi X."/>
            <person name="Gang D.R."/>
            <person name="Wen J."/>
            <person name="Li J."/>
        </authorList>
    </citation>
    <scope>NUCLEOTIDE SEQUENCE</scope>
    <source>
        <strain evidence="1">Dzin_1.0</strain>
    </source>
</reference>
<dbReference type="EMBL" id="JAGGNH010000005">
    <property type="protein sequence ID" value="KAJ0970846.1"/>
    <property type="molecule type" value="Genomic_DNA"/>
</dbReference>
<reference evidence="1" key="1">
    <citation type="submission" date="2021-03" db="EMBL/GenBank/DDBJ databases">
        <authorList>
            <person name="Li Z."/>
            <person name="Yang C."/>
        </authorList>
    </citation>
    <scope>NUCLEOTIDE SEQUENCE</scope>
    <source>
        <strain evidence="1">Dzin_1.0</strain>
        <tissue evidence="1">Leaf</tissue>
    </source>
</reference>
<gene>
    <name evidence="1" type="ORF">J5N97_018805</name>
</gene>
<proteinExistence type="predicted"/>
<keyword evidence="2" id="KW-1185">Reference proteome</keyword>
<protein>
    <submittedName>
        <fullName evidence="1">Uncharacterized protein</fullName>
    </submittedName>
</protein>
<accession>A0A9D5HBT3</accession>
<comment type="caution">
    <text evidence="1">The sequence shown here is derived from an EMBL/GenBank/DDBJ whole genome shotgun (WGS) entry which is preliminary data.</text>
</comment>
<dbReference type="Proteomes" id="UP001085076">
    <property type="component" value="Miscellaneous, Linkage group lg05"/>
</dbReference>
<name>A0A9D5HBT3_9LILI</name>
<sequence>MTSIRLTPTATRWRCWSIGSTLCARSGSRSRPPRSSATACDGVTASRASITSRSVVILWSNTSRPLAASAGAKILALPSFMDRRRLRIKPVPDFEVMESNQKLKP</sequence>